<comment type="caution">
    <text evidence="1">The sequence shown here is derived from an EMBL/GenBank/DDBJ whole genome shotgun (WGS) entry which is preliminary data.</text>
</comment>
<accession>A0ACB8UYY5</accession>
<dbReference type="EMBL" id="JALBCA010000030">
    <property type="protein sequence ID" value="KAI2388531.1"/>
    <property type="molecule type" value="Genomic_DNA"/>
</dbReference>
<sequence length="691" mass="77996">MSSSPHFPISVEPHLDSDVGSQSDASYHLARERFSDRYNEREGSSPDDDDFEPESNSSDESDNNNNRYLGDDAVRELFLENQDDSDVQIEFTIEDSDQEGEDEHTTYTGTSRVTTEQLFRLLGASGLRRILQTHGLWREHAPHDDNNEDAFVFGSYGFRRRPRRKPAEDLYPKIPSDEGAELMASGAFGSNHHYVDRMKNRRASFAMKMLSRELALGPRGAELRANRALPQGLIPNSVPDKILHFDSRCYSGQFSEDGNFFFCCAQDFKVRMYDTSNPFDWKYYKSVEYPFGKWTITDASLSPDSRFLAYSSINNAVCLAGTDPTSDADPQILDFAKTSRHRDTSPVGLGFSGNAVWGIWSIRFSGDGREIVAGTSDRSVVVYDIETQNPVLRLQNHQDDVNAVCFGDNLSPHILYSGSDDTTLRVWDRRSMANGREAGIFMGHTEGLTYVDSKGDGRYVLSNGKDQMMKLWDLRKMMSTAQFDTIQPRKYSTGFDYRFMTFTPEDYRPHPYDCSVVTFRGHSVLKTLIRCHFSPPGSTNSRYVYTGSEDGKVYIYNLDATTAGTVEVAKATYRTRPIDTSLHDAAYYFRRGDIEWKTCVRDASWHPNAPILAATSWNGWGMSTGTCSIHSWNDDASEDEGDPPVGQSYDSNLEYVEAFNRYTQVARDGSTARGLRSQPVRPQAAESGMVW</sequence>
<proteinExistence type="predicted"/>
<name>A0ACB8UYY5_9EURO</name>
<reference evidence="1" key="1">
    <citation type="journal article" date="2022" name="bioRxiv">
        <title>Population genetic analysis of Ophidiomyces ophidiicola, the causative agent of snake fungal disease, indicates recent introductions to the USA.</title>
        <authorList>
            <person name="Ladner J.T."/>
            <person name="Palmer J.M."/>
            <person name="Ettinger C.L."/>
            <person name="Stajich J.E."/>
            <person name="Farrell T.M."/>
            <person name="Glorioso B.M."/>
            <person name="Lawson B."/>
            <person name="Price S.J."/>
            <person name="Stengle A.G."/>
            <person name="Grear D.A."/>
            <person name="Lorch J.M."/>
        </authorList>
    </citation>
    <scope>NUCLEOTIDE SEQUENCE</scope>
    <source>
        <strain evidence="1">NWHC 24266-5</strain>
    </source>
</reference>
<gene>
    <name evidence="1" type="ORF">LOY88_002514</name>
</gene>
<evidence type="ECO:0000313" key="1">
    <source>
        <dbReference type="EMBL" id="KAI2388531.1"/>
    </source>
</evidence>
<organism evidence="1">
    <name type="scientific">Ophidiomyces ophidiicola</name>
    <dbReference type="NCBI Taxonomy" id="1387563"/>
    <lineage>
        <taxon>Eukaryota</taxon>
        <taxon>Fungi</taxon>
        <taxon>Dikarya</taxon>
        <taxon>Ascomycota</taxon>
        <taxon>Pezizomycotina</taxon>
        <taxon>Eurotiomycetes</taxon>
        <taxon>Eurotiomycetidae</taxon>
        <taxon>Onygenales</taxon>
        <taxon>Onygenaceae</taxon>
        <taxon>Ophidiomyces</taxon>
    </lineage>
</organism>
<protein>
    <submittedName>
        <fullName evidence="1">Uncharacterized protein</fullName>
    </submittedName>
</protein>